<evidence type="ECO:0000313" key="10">
    <source>
        <dbReference type="Proteomes" id="UP000261520"/>
    </source>
</evidence>
<dbReference type="InterPro" id="IPR036431">
    <property type="entry name" value="ARID_dom_sf"/>
</dbReference>
<dbReference type="Proteomes" id="UP000261520">
    <property type="component" value="Unplaced"/>
</dbReference>
<evidence type="ECO:0000259" key="8">
    <source>
        <dbReference type="PROSITE" id="PS51011"/>
    </source>
</evidence>
<accession>A0A3B4BD39</accession>
<dbReference type="GO" id="GO:0005634">
    <property type="term" value="C:nucleus"/>
    <property type="evidence" value="ECO:0007669"/>
    <property type="project" value="UniProtKB-SubCell"/>
</dbReference>
<keyword evidence="10" id="KW-1185">Reference proteome</keyword>
<dbReference type="InterPro" id="IPR051232">
    <property type="entry name" value="ARID/SWI1_ChromRemod"/>
</dbReference>
<evidence type="ECO:0000256" key="6">
    <source>
        <dbReference type="ARBA" id="ARBA00023242"/>
    </source>
</evidence>
<keyword evidence="6" id="KW-0539">Nucleus</keyword>
<dbReference type="Gene3D" id="1.10.150.60">
    <property type="entry name" value="ARID DNA-binding domain"/>
    <property type="match status" value="1"/>
</dbReference>
<dbReference type="InterPro" id="IPR001606">
    <property type="entry name" value="ARID_dom"/>
</dbReference>
<dbReference type="Pfam" id="PF01388">
    <property type="entry name" value="ARID"/>
    <property type="match status" value="1"/>
</dbReference>
<evidence type="ECO:0000256" key="2">
    <source>
        <dbReference type="ARBA" id="ARBA00023015"/>
    </source>
</evidence>
<dbReference type="FunFam" id="1.10.150.60:FF:000004">
    <property type="entry name" value="AT-rich interactive domain-containing protein 5B"/>
    <property type="match status" value="1"/>
</dbReference>
<name>A0A3B4BD39_9GOBI</name>
<dbReference type="AlphaFoldDB" id="A0A3B4BD39"/>
<evidence type="ECO:0000256" key="1">
    <source>
        <dbReference type="ARBA" id="ARBA00004123"/>
    </source>
</evidence>
<evidence type="ECO:0000256" key="7">
    <source>
        <dbReference type="SAM" id="MobiDB-lite"/>
    </source>
</evidence>
<feature type="compositionally biased region" description="Polar residues" evidence="7">
    <location>
        <begin position="283"/>
        <end position="293"/>
    </location>
</feature>
<dbReference type="SMART" id="SM00501">
    <property type="entry name" value="BRIGHT"/>
    <property type="match status" value="1"/>
</dbReference>
<evidence type="ECO:0000313" key="9">
    <source>
        <dbReference type="Ensembl" id="ENSPMGP00000026815.1"/>
    </source>
</evidence>
<dbReference type="PROSITE" id="PS51011">
    <property type="entry name" value="ARID"/>
    <property type="match status" value="1"/>
</dbReference>
<feature type="region of interest" description="Disordered" evidence="7">
    <location>
        <begin position="234"/>
        <end position="320"/>
    </location>
</feature>
<sequence>MHNLLQTPISVIEIRDSSNDFDEETSAQMEKSFISGLHSYMRVRGTPIERIPHLGFKQINLWMIYKAVEKLGGYDSVTTKRLWKRVYDELGGSPGSTSAATCTRKHYERLVLPYERHLKGEEDKPLPPTKPRKPYKRNADGKVDKLRIQRNDLVLHPLPSMWTIASDKVDSKPSSDLSIYGLSHVLPVPSTCTWTPPVPPGAGISPLEKKKRMAQASLHLRLNPQGEEYQRPSVILCSSPGPASSARASSDGSPQPQSSSSSRSSSPLSVSSEDSSVTHQDKTSPSLHLQLNHSRVKSVCTDDRENQESKEITDKTEGNSQPVIKHFAKDFEKDKITNWMPVYKGTHFTPSLHSSSSFHAKYDLAAAPSSSFSKVVPKTVQPLRPAPIRYKIHQTRQVQDDSVAKKLNGTSQRTNQTEKWENSQSRLCKVPLSQHSLLHNLPTSCVVPSYNKSERGHTRPHTSFHPAFLSNRMRLPHAQLMYRQVPGNPGHPAFIGPVSYPFSYPMCHPGYTLPNVMPIYPHKL</sequence>
<dbReference type="PANTHER" id="PTHR13964:SF25">
    <property type="entry name" value="AT-RICH INTERACTIVE DOMAIN-CONTAINING PROTEIN 5A"/>
    <property type="match status" value="1"/>
</dbReference>
<dbReference type="SUPFAM" id="SSF46774">
    <property type="entry name" value="ARID-like"/>
    <property type="match status" value="1"/>
</dbReference>
<keyword evidence="2" id="KW-0805">Transcription regulation</keyword>
<dbReference type="STRING" id="409849.ENSPMGP00000026815"/>
<feature type="compositionally biased region" description="Basic and acidic residues" evidence="7">
    <location>
        <begin position="300"/>
        <end position="317"/>
    </location>
</feature>
<evidence type="ECO:0000256" key="3">
    <source>
        <dbReference type="ARBA" id="ARBA00023125"/>
    </source>
</evidence>
<keyword evidence="4" id="KW-0010">Activator</keyword>
<dbReference type="CDD" id="cd16869">
    <property type="entry name" value="ARID_ARID5"/>
    <property type="match status" value="1"/>
</dbReference>
<feature type="compositionally biased region" description="Low complexity" evidence="7">
    <location>
        <begin position="238"/>
        <end position="275"/>
    </location>
</feature>
<proteinExistence type="predicted"/>
<feature type="domain" description="ARID" evidence="8">
    <location>
        <begin position="27"/>
        <end position="119"/>
    </location>
</feature>
<dbReference type="PANTHER" id="PTHR13964">
    <property type="entry name" value="RBP-RELATED"/>
    <property type="match status" value="1"/>
</dbReference>
<dbReference type="Ensembl" id="ENSPMGT00000028564.1">
    <property type="protein sequence ID" value="ENSPMGP00000026815.1"/>
    <property type="gene ID" value="ENSPMGG00000021644.1"/>
</dbReference>
<evidence type="ECO:0000256" key="4">
    <source>
        <dbReference type="ARBA" id="ARBA00023159"/>
    </source>
</evidence>
<reference evidence="9" key="2">
    <citation type="submission" date="2025-09" db="UniProtKB">
        <authorList>
            <consortium name="Ensembl"/>
        </authorList>
    </citation>
    <scope>IDENTIFICATION</scope>
</reference>
<feature type="region of interest" description="Disordered" evidence="7">
    <location>
        <begin position="118"/>
        <end position="139"/>
    </location>
</feature>
<dbReference type="SMART" id="SM01014">
    <property type="entry name" value="ARID"/>
    <property type="match status" value="1"/>
</dbReference>
<evidence type="ECO:0000256" key="5">
    <source>
        <dbReference type="ARBA" id="ARBA00023163"/>
    </source>
</evidence>
<protein>
    <recommendedName>
        <fullName evidence="8">ARID domain-containing protein</fullName>
    </recommendedName>
</protein>
<comment type="subcellular location">
    <subcellularLocation>
        <location evidence="1">Nucleus</location>
    </subcellularLocation>
</comment>
<dbReference type="GO" id="GO:0000976">
    <property type="term" value="F:transcription cis-regulatory region binding"/>
    <property type="evidence" value="ECO:0007669"/>
    <property type="project" value="TreeGrafter"/>
</dbReference>
<dbReference type="GO" id="GO:0006357">
    <property type="term" value="P:regulation of transcription by RNA polymerase II"/>
    <property type="evidence" value="ECO:0007669"/>
    <property type="project" value="TreeGrafter"/>
</dbReference>
<reference evidence="9" key="1">
    <citation type="submission" date="2025-08" db="UniProtKB">
        <authorList>
            <consortium name="Ensembl"/>
        </authorList>
    </citation>
    <scope>IDENTIFICATION</scope>
</reference>
<keyword evidence="5" id="KW-0804">Transcription</keyword>
<organism evidence="9 10">
    <name type="scientific">Periophthalmus magnuspinnatus</name>
    <dbReference type="NCBI Taxonomy" id="409849"/>
    <lineage>
        <taxon>Eukaryota</taxon>
        <taxon>Metazoa</taxon>
        <taxon>Chordata</taxon>
        <taxon>Craniata</taxon>
        <taxon>Vertebrata</taxon>
        <taxon>Euteleostomi</taxon>
        <taxon>Actinopterygii</taxon>
        <taxon>Neopterygii</taxon>
        <taxon>Teleostei</taxon>
        <taxon>Neoteleostei</taxon>
        <taxon>Acanthomorphata</taxon>
        <taxon>Gobiaria</taxon>
        <taxon>Gobiiformes</taxon>
        <taxon>Gobioidei</taxon>
        <taxon>Gobiidae</taxon>
        <taxon>Oxudercinae</taxon>
        <taxon>Periophthalmus</taxon>
    </lineage>
</organism>
<keyword evidence="3" id="KW-0238">DNA-binding</keyword>